<accession>A0A178Z3J4</accession>
<dbReference type="GeneID" id="30016195"/>
<organism evidence="2 3">
    <name type="scientific">Fonsecaea erecta</name>
    <dbReference type="NCBI Taxonomy" id="1367422"/>
    <lineage>
        <taxon>Eukaryota</taxon>
        <taxon>Fungi</taxon>
        <taxon>Dikarya</taxon>
        <taxon>Ascomycota</taxon>
        <taxon>Pezizomycotina</taxon>
        <taxon>Eurotiomycetes</taxon>
        <taxon>Chaetothyriomycetidae</taxon>
        <taxon>Chaetothyriales</taxon>
        <taxon>Herpotrichiellaceae</taxon>
        <taxon>Fonsecaea</taxon>
    </lineage>
</organism>
<evidence type="ECO:0000313" key="3">
    <source>
        <dbReference type="Proteomes" id="UP000078343"/>
    </source>
</evidence>
<sequence>MDSSTGHLSSPYNETHIVQNPLRITTNGTVEAPTQTTTYPDEYGNKVHKRKPLKRPLQQAEEAHHRFVRVLDLQPRTNTASGYAKNTYKFFV</sequence>
<reference evidence="2 3" key="1">
    <citation type="submission" date="2016-04" db="EMBL/GenBank/DDBJ databases">
        <title>Draft genome of Fonsecaea erecta CBS 125763.</title>
        <authorList>
            <person name="Weiss V.A."/>
            <person name="Vicente V.A."/>
            <person name="Raittz R.T."/>
            <person name="Moreno L.F."/>
            <person name="De Souza E.M."/>
            <person name="Pedrosa F.O."/>
            <person name="Steffens M.B."/>
            <person name="Faoro H."/>
            <person name="Tadra-Sfeir M.Z."/>
            <person name="Najafzadeh M.J."/>
            <person name="Felipe M.S."/>
            <person name="Teixeira M."/>
            <person name="Sun J."/>
            <person name="Xi L."/>
            <person name="Gomes R."/>
            <person name="De Azevedo C.M."/>
            <person name="Salgado C.G."/>
            <person name="Da Silva M.B."/>
            <person name="Nascimento M.F."/>
            <person name="Queiroz-Telles F."/>
            <person name="Attili D.S."/>
            <person name="Gorbushina A."/>
        </authorList>
    </citation>
    <scope>NUCLEOTIDE SEQUENCE [LARGE SCALE GENOMIC DNA]</scope>
    <source>
        <strain evidence="2 3">CBS 125763</strain>
    </source>
</reference>
<feature type="compositionally biased region" description="Polar residues" evidence="1">
    <location>
        <begin position="1"/>
        <end position="39"/>
    </location>
</feature>
<dbReference type="Proteomes" id="UP000078343">
    <property type="component" value="Unassembled WGS sequence"/>
</dbReference>
<dbReference type="AlphaFoldDB" id="A0A178Z3J4"/>
<keyword evidence="3" id="KW-1185">Reference proteome</keyword>
<proteinExistence type="predicted"/>
<dbReference type="EMBL" id="LVYI01000024">
    <property type="protein sequence ID" value="OAP53773.1"/>
    <property type="molecule type" value="Genomic_DNA"/>
</dbReference>
<name>A0A178Z3J4_9EURO</name>
<evidence type="ECO:0000256" key="1">
    <source>
        <dbReference type="SAM" id="MobiDB-lite"/>
    </source>
</evidence>
<evidence type="ECO:0000313" key="2">
    <source>
        <dbReference type="EMBL" id="OAP53773.1"/>
    </source>
</evidence>
<comment type="caution">
    <text evidence="2">The sequence shown here is derived from an EMBL/GenBank/DDBJ whole genome shotgun (WGS) entry which is preliminary data.</text>
</comment>
<feature type="region of interest" description="Disordered" evidence="1">
    <location>
        <begin position="1"/>
        <end position="61"/>
    </location>
</feature>
<protein>
    <submittedName>
        <fullName evidence="2">Uncharacterized protein</fullName>
    </submittedName>
</protein>
<dbReference type="RefSeq" id="XP_018687140.1">
    <property type="nucleotide sequence ID" value="XM_018843532.1"/>
</dbReference>
<gene>
    <name evidence="2" type="ORF">AYL99_12029</name>
</gene>